<dbReference type="EMBL" id="CP029186">
    <property type="protein sequence ID" value="AWH86870.1"/>
    <property type="molecule type" value="Genomic_DNA"/>
</dbReference>
<protein>
    <submittedName>
        <fullName evidence="2">Uncharacterized protein</fullName>
    </submittedName>
</protein>
<accession>A0A2S1R2H5</accession>
<evidence type="ECO:0000313" key="2">
    <source>
        <dbReference type="EMBL" id="AWH86870.1"/>
    </source>
</evidence>
<reference evidence="2 3" key="1">
    <citation type="submission" date="2018-04" db="EMBL/GenBank/DDBJ databases">
        <title>Genome sequencing of Flavobacterium sp. HYN0059.</title>
        <authorList>
            <person name="Yi H."/>
            <person name="Baek C."/>
        </authorList>
    </citation>
    <scope>NUCLEOTIDE SEQUENCE [LARGE SCALE GENOMIC DNA]</scope>
    <source>
        <strain evidence="2 3">HYN0059</strain>
    </source>
</reference>
<evidence type="ECO:0000256" key="1">
    <source>
        <dbReference type="SAM" id="Phobius"/>
    </source>
</evidence>
<dbReference type="Proteomes" id="UP000244929">
    <property type="component" value="Chromosome"/>
</dbReference>
<name>A0A2S1R2H5_9FLAO</name>
<proteinExistence type="predicted"/>
<feature type="transmembrane region" description="Helical" evidence="1">
    <location>
        <begin position="92"/>
        <end position="112"/>
    </location>
</feature>
<dbReference type="KEGG" id="falb:HYN59_17915"/>
<dbReference type="AlphaFoldDB" id="A0A2S1R2H5"/>
<sequence length="264" mass="30221">MSSDTFYIKEGPHFKLWVSLRDKIVFEAALVDEAVPFHVDDNQSTLGSDIRYFLPDAYRQQVDIVLKRKSVAASTDTIGMYGPEVNKKVNKMYLTVVAVVILLLVVGTMLFGCEGSSAKYYFNFDEVIHYQIKDNVIREIWDKKDKGEAIGKIDSITLDHVYGWHEGSHFDKSIEAKLSQTKFEIHPLDTVLNSKLRGIFKEDTPLSFTTTCEPTFRDIFLFKKNKKIIGIAKICFECYKTEFAGTSADENRFSHFQELKAIVK</sequence>
<dbReference type="OrthoDB" id="714297at2"/>
<keyword evidence="3" id="KW-1185">Reference proteome</keyword>
<evidence type="ECO:0000313" key="3">
    <source>
        <dbReference type="Proteomes" id="UP000244929"/>
    </source>
</evidence>
<keyword evidence="1" id="KW-0812">Transmembrane</keyword>
<organism evidence="2 3">
    <name type="scientific">Flavobacterium album</name>
    <dbReference type="NCBI Taxonomy" id="2175091"/>
    <lineage>
        <taxon>Bacteria</taxon>
        <taxon>Pseudomonadati</taxon>
        <taxon>Bacteroidota</taxon>
        <taxon>Flavobacteriia</taxon>
        <taxon>Flavobacteriales</taxon>
        <taxon>Flavobacteriaceae</taxon>
        <taxon>Flavobacterium</taxon>
    </lineage>
</organism>
<dbReference type="RefSeq" id="WP_108779590.1">
    <property type="nucleotide sequence ID" value="NZ_CP029186.1"/>
</dbReference>
<keyword evidence="1" id="KW-1133">Transmembrane helix</keyword>
<keyword evidence="1" id="KW-0472">Membrane</keyword>
<gene>
    <name evidence="2" type="ORF">HYN59_17915</name>
</gene>